<accession>A0ACA9P5B3</accession>
<sequence length="156" mass="18081">MDNDQKKKIVELHVSEKVRMWVYELMKVSTAWTNLKDIMIKEQGESVTEYTNRFKICVKILKNTDFDKAKNLALKIEASSKDNKYDTKKAAKILVEESKEGNSFDIDSLIAVIKSLKICRVKKRTNEDIQEIKDAMKQLIKVLVDLVIKNSSQQKK</sequence>
<proteinExistence type="predicted"/>
<gene>
    <name evidence="1" type="ORF">RPERSI_LOCUS9348</name>
</gene>
<reference evidence="1" key="1">
    <citation type="submission" date="2021-06" db="EMBL/GenBank/DDBJ databases">
        <authorList>
            <person name="Kallberg Y."/>
            <person name="Tangrot J."/>
            <person name="Rosling A."/>
        </authorList>
    </citation>
    <scope>NUCLEOTIDE SEQUENCE</scope>
    <source>
        <strain evidence="1">MA461A</strain>
    </source>
</reference>
<organism evidence="1 2">
    <name type="scientific">Racocetra persica</name>
    <dbReference type="NCBI Taxonomy" id="160502"/>
    <lineage>
        <taxon>Eukaryota</taxon>
        <taxon>Fungi</taxon>
        <taxon>Fungi incertae sedis</taxon>
        <taxon>Mucoromycota</taxon>
        <taxon>Glomeromycotina</taxon>
        <taxon>Glomeromycetes</taxon>
        <taxon>Diversisporales</taxon>
        <taxon>Gigasporaceae</taxon>
        <taxon>Racocetra</taxon>
    </lineage>
</organism>
<name>A0ACA9P5B3_9GLOM</name>
<keyword evidence="2" id="KW-1185">Reference proteome</keyword>
<dbReference type="Proteomes" id="UP000789920">
    <property type="component" value="Unassembled WGS sequence"/>
</dbReference>
<evidence type="ECO:0000313" key="1">
    <source>
        <dbReference type="EMBL" id="CAG8686030.1"/>
    </source>
</evidence>
<comment type="caution">
    <text evidence="1">The sequence shown here is derived from an EMBL/GenBank/DDBJ whole genome shotgun (WGS) entry which is preliminary data.</text>
</comment>
<protein>
    <submittedName>
        <fullName evidence="1">31187_t:CDS:1</fullName>
    </submittedName>
</protein>
<dbReference type="EMBL" id="CAJVQC010017613">
    <property type="protein sequence ID" value="CAG8686030.1"/>
    <property type="molecule type" value="Genomic_DNA"/>
</dbReference>
<evidence type="ECO:0000313" key="2">
    <source>
        <dbReference type="Proteomes" id="UP000789920"/>
    </source>
</evidence>